<comment type="caution">
    <text evidence="2">The sequence shown here is derived from an EMBL/GenBank/DDBJ whole genome shotgun (WGS) entry which is preliminary data.</text>
</comment>
<evidence type="ECO:0000256" key="1">
    <source>
        <dbReference type="SAM" id="MobiDB-lite"/>
    </source>
</evidence>
<dbReference type="AlphaFoldDB" id="A0AAD8YJ12"/>
<reference evidence="2" key="1">
    <citation type="submission" date="2023-06" db="EMBL/GenBank/DDBJ databases">
        <title>Survivors Of The Sea: Transcriptome response of Skeletonema marinoi to long-term dormancy.</title>
        <authorList>
            <person name="Pinder M.I.M."/>
            <person name="Kourtchenko O."/>
            <person name="Robertson E.K."/>
            <person name="Larsson T."/>
            <person name="Maumus F."/>
            <person name="Osuna-Cruz C.M."/>
            <person name="Vancaester E."/>
            <person name="Stenow R."/>
            <person name="Vandepoele K."/>
            <person name="Ploug H."/>
            <person name="Bruchert V."/>
            <person name="Godhe A."/>
            <person name="Topel M."/>
        </authorList>
    </citation>
    <scope>NUCLEOTIDE SEQUENCE</scope>
    <source>
        <strain evidence="2">R05AC</strain>
    </source>
</reference>
<evidence type="ECO:0000313" key="3">
    <source>
        <dbReference type="Proteomes" id="UP001224775"/>
    </source>
</evidence>
<protein>
    <submittedName>
        <fullName evidence="2">Uncharacterized protein</fullName>
    </submittedName>
</protein>
<feature type="compositionally biased region" description="Polar residues" evidence="1">
    <location>
        <begin position="187"/>
        <end position="197"/>
    </location>
</feature>
<organism evidence="2 3">
    <name type="scientific">Skeletonema marinoi</name>
    <dbReference type="NCBI Taxonomy" id="267567"/>
    <lineage>
        <taxon>Eukaryota</taxon>
        <taxon>Sar</taxon>
        <taxon>Stramenopiles</taxon>
        <taxon>Ochrophyta</taxon>
        <taxon>Bacillariophyta</taxon>
        <taxon>Coscinodiscophyceae</taxon>
        <taxon>Thalassiosirophycidae</taxon>
        <taxon>Thalassiosirales</taxon>
        <taxon>Skeletonemataceae</taxon>
        <taxon>Skeletonema</taxon>
        <taxon>Skeletonema marinoi-dohrnii complex</taxon>
    </lineage>
</organism>
<accession>A0AAD8YJ12</accession>
<feature type="compositionally biased region" description="Acidic residues" evidence="1">
    <location>
        <begin position="142"/>
        <end position="172"/>
    </location>
</feature>
<proteinExistence type="predicted"/>
<dbReference type="Proteomes" id="UP001224775">
    <property type="component" value="Unassembled WGS sequence"/>
</dbReference>
<feature type="compositionally biased region" description="Basic and acidic residues" evidence="1">
    <location>
        <begin position="129"/>
        <end position="141"/>
    </location>
</feature>
<name>A0AAD8YJ12_9STRA</name>
<keyword evidence="3" id="KW-1185">Reference proteome</keyword>
<sequence length="344" mass="38241">MFRDLVSPSRTAAAELEAVTAERDFFKEKYAAHASEMEAMKTQLKESQRMVDKLRNQVLDLSQQVMELEGEKSRGGGVVQQEQVDRPSLAEINNSEPSTDKETDSQQPRRNSSNVLTEVSTPLVNKKQAAKEDENSEKENNDENEEVDSEEEGGESEGDSDDDDDSHDNDEAEAIRLKASRMLAWASYQSTRRTPTKTIDDNDDGEDVMETPTQPTTRPSAAYTLPTKIQSLLDDDEDTDASSLVEQQQVASDSKLTAKGGKIGKFVNNLKDMIGTQSESDSSYENDDESHSSSDSECSNLSENLARMQLDVDLPMVRMSIELALLSMNLHLGKCLKPQNTFVR</sequence>
<dbReference type="EMBL" id="JATAAI010000002">
    <property type="protein sequence ID" value="KAK1747471.1"/>
    <property type="molecule type" value="Genomic_DNA"/>
</dbReference>
<feature type="region of interest" description="Disordered" evidence="1">
    <location>
        <begin position="274"/>
        <end position="300"/>
    </location>
</feature>
<feature type="compositionally biased region" description="Polar residues" evidence="1">
    <location>
        <begin position="105"/>
        <end position="123"/>
    </location>
</feature>
<gene>
    <name evidence="2" type="ORF">QTG54_001434</name>
</gene>
<feature type="region of interest" description="Disordered" evidence="1">
    <location>
        <begin position="66"/>
        <end position="221"/>
    </location>
</feature>
<evidence type="ECO:0000313" key="2">
    <source>
        <dbReference type="EMBL" id="KAK1747471.1"/>
    </source>
</evidence>